<evidence type="ECO:0000313" key="3">
    <source>
        <dbReference type="Proteomes" id="UP000199182"/>
    </source>
</evidence>
<dbReference type="Gene3D" id="3.30.70.260">
    <property type="match status" value="1"/>
</dbReference>
<dbReference type="InterPro" id="IPR002912">
    <property type="entry name" value="ACT_dom"/>
</dbReference>
<dbReference type="PROSITE" id="PS51671">
    <property type="entry name" value="ACT"/>
    <property type="match status" value="1"/>
</dbReference>
<dbReference type="RefSeq" id="WP_092643223.1">
    <property type="nucleotide sequence ID" value="NZ_FNID01000048.1"/>
</dbReference>
<gene>
    <name evidence="2" type="ORF">SAMN05192585_1485</name>
</gene>
<dbReference type="STRING" id="258515.SAMN05192585_1485"/>
<dbReference type="InterPro" id="IPR045865">
    <property type="entry name" value="ACT-like_dom_sf"/>
</dbReference>
<accession>A0A1H0G6K8</accession>
<protein>
    <submittedName>
        <fullName evidence="2">Chorismate mutase</fullName>
    </submittedName>
</protein>
<dbReference type="InterPro" id="IPR008310">
    <property type="entry name" value="UPF0735_ACT_dom-cont"/>
</dbReference>
<evidence type="ECO:0000313" key="2">
    <source>
        <dbReference type="EMBL" id="SDO02502.1"/>
    </source>
</evidence>
<dbReference type="SUPFAM" id="SSF55021">
    <property type="entry name" value="ACT-like"/>
    <property type="match status" value="1"/>
</dbReference>
<organism evidence="2 3">
    <name type="scientific">Acetanaerobacterium elongatum</name>
    <dbReference type="NCBI Taxonomy" id="258515"/>
    <lineage>
        <taxon>Bacteria</taxon>
        <taxon>Bacillati</taxon>
        <taxon>Bacillota</taxon>
        <taxon>Clostridia</taxon>
        <taxon>Eubacteriales</taxon>
        <taxon>Oscillospiraceae</taxon>
        <taxon>Acetanaerobacterium</taxon>
    </lineage>
</organism>
<dbReference type="PIRSF" id="PIRSF025624">
    <property type="entry name" value="ACT_PheB"/>
    <property type="match status" value="1"/>
</dbReference>
<name>A0A1H0G6K8_9FIRM</name>
<proteinExistence type="predicted"/>
<reference evidence="2 3" key="1">
    <citation type="submission" date="2016-10" db="EMBL/GenBank/DDBJ databases">
        <authorList>
            <person name="de Groot N.N."/>
        </authorList>
    </citation>
    <scope>NUCLEOTIDE SEQUENCE [LARGE SCALE GENOMIC DNA]</scope>
    <source>
        <strain evidence="2 3">CGMCC 1.5012</strain>
    </source>
</reference>
<dbReference type="Proteomes" id="UP000199182">
    <property type="component" value="Unassembled WGS sequence"/>
</dbReference>
<dbReference type="EMBL" id="FNID01000048">
    <property type="protein sequence ID" value="SDO02502.1"/>
    <property type="molecule type" value="Genomic_DNA"/>
</dbReference>
<keyword evidence="3" id="KW-1185">Reference proteome</keyword>
<feature type="domain" description="ACT" evidence="1">
    <location>
        <begin position="74"/>
        <end position="149"/>
    </location>
</feature>
<sequence length="150" mass="16017">MTDINTKPKYLLVDANVLPDVFLKVVTAKSLLACGKAKTTSQAAQMVGISRSAFYKYKDSVFAQGASAADSMLTLTATLSDEPGVLSRFTSELYAAGANILTVNQNIPVDGVALVSVSARSDNLKMETGELLEQLKRMEGIVDVRLISGR</sequence>
<evidence type="ECO:0000259" key="1">
    <source>
        <dbReference type="PROSITE" id="PS51671"/>
    </source>
</evidence>
<dbReference type="AlphaFoldDB" id="A0A1H0G6K8"/>
<dbReference type="OrthoDB" id="9788773at2"/>
<dbReference type="NCBIfam" id="NF003361">
    <property type="entry name" value="PRK04435.1"/>
    <property type="match status" value="1"/>
</dbReference>